<accession>A0ABX6NKX4</accession>
<name>A0ABX6NKX4_9BACT</name>
<dbReference type="Proteomes" id="UP000503251">
    <property type="component" value="Chromosome"/>
</dbReference>
<protein>
    <submittedName>
        <fullName evidence="1">Glycosyltransferase family 4 protein</fullName>
    </submittedName>
</protein>
<dbReference type="EMBL" id="CP039543">
    <property type="protein sequence ID" value="QJT10285.1"/>
    <property type="molecule type" value="Genomic_DNA"/>
</dbReference>
<dbReference type="RefSeq" id="WP_171267870.1">
    <property type="nucleotide sequence ID" value="NZ_CP039543.1"/>
</dbReference>
<proteinExistence type="predicted"/>
<keyword evidence="2" id="KW-1185">Reference proteome</keyword>
<dbReference type="SUPFAM" id="SSF53756">
    <property type="entry name" value="UDP-Glycosyltransferase/glycogen phosphorylase"/>
    <property type="match status" value="1"/>
</dbReference>
<sequence>MNILMLAINDPAGTAIAFTNAINRYTEHTCRLVTKELRYTCMFEKDLHEEWLDAAEKQEVGVLMEEADIFHFHMTCDEDTPFCGFLPRDFMDRTIIVHHHHGHPDFRGDPAKFERKYDERARINRLVSTPDLLKLLPGSRWQPNIVPIHDVLYLPMPDIKDETVQIAHAPTRKELKNTAELLHVLEKLKAEGLPFGFTMIENKTHAECLRIKRRAHIIFDHLQGYFGISSLESLSQGRCVVAGLDDWNRRNILEITGAERLPWFLSSLDTLEDDLRELILNHETRMAYGHYARTFMETYWNEQRMISHLIDFYESCAC</sequence>
<evidence type="ECO:0000313" key="1">
    <source>
        <dbReference type="EMBL" id="QJT10285.1"/>
    </source>
</evidence>
<organism evidence="1 2">
    <name type="scientific">Oceanidesulfovibrio marinus</name>
    <dbReference type="NCBI Taxonomy" id="370038"/>
    <lineage>
        <taxon>Bacteria</taxon>
        <taxon>Pseudomonadati</taxon>
        <taxon>Thermodesulfobacteriota</taxon>
        <taxon>Desulfovibrionia</taxon>
        <taxon>Desulfovibrionales</taxon>
        <taxon>Desulfovibrionaceae</taxon>
        <taxon>Oceanidesulfovibrio</taxon>
    </lineage>
</organism>
<evidence type="ECO:0000313" key="2">
    <source>
        <dbReference type="Proteomes" id="UP000503251"/>
    </source>
</evidence>
<gene>
    <name evidence="1" type="ORF">E8L03_15710</name>
</gene>
<reference evidence="1 2" key="1">
    <citation type="submission" date="2019-04" db="EMBL/GenBank/DDBJ databases">
        <title>Isolation and culture of sulfate reducing bacteria from the cold seep of the South China Sea.</title>
        <authorList>
            <person name="Sun C."/>
            <person name="Liu R."/>
        </authorList>
    </citation>
    <scope>NUCLEOTIDE SEQUENCE [LARGE SCALE GENOMIC DNA]</scope>
    <source>
        <strain evidence="1 2">CS1</strain>
    </source>
</reference>